<evidence type="ECO:0000259" key="1">
    <source>
        <dbReference type="Pfam" id="PF00534"/>
    </source>
</evidence>
<keyword evidence="3" id="KW-0808">Transferase</keyword>
<dbReference type="OrthoDB" id="5906768at2"/>
<feature type="domain" description="Glycosyl transferase family 1" evidence="1">
    <location>
        <begin position="176"/>
        <end position="328"/>
    </location>
</feature>
<dbReference type="GO" id="GO:0016757">
    <property type="term" value="F:glycosyltransferase activity"/>
    <property type="evidence" value="ECO:0007669"/>
    <property type="project" value="InterPro"/>
</dbReference>
<dbReference type="Gene3D" id="3.40.50.2000">
    <property type="entry name" value="Glycogen Phosphorylase B"/>
    <property type="match status" value="2"/>
</dbReference>
<evidence type="ECO:0000313" key="4">
    <source>
        <dbReference type="Proteomes" id="UP000297475"/>
    </source>
</evidence>
<protein>
    <submittedName>
        <fullName evidence="3">Glycosyltransferase</fullName>
    </submittedName>
</protein>
<dbReference type="AlphaFoldDB" id="A0A4Z0WDZ1"/>
<dbReference type="SUPFAM" id="SSF53756">
    <property type="entry name" value="UDP-Glycosyltransferase/glycogen phosphorylase"/>
    <property type="match status" value="1"/>
</dbReference>
<dbReference type="Proteomes" id="UP000297475">
    <property type="component" value="Unassembled WGS sequence"/>
</dbReference>
<organism evidence="3 4">
    <name type="scientific">Natronospirillum operosum</name>
    <dbReference type="NCBI Taxonomy" id="2759953"/>
    <lineage>
        <taxon>Bacteria</taxon>
        <taxon>Pseudomonadati</taxon>
        <taxon>Pseudomonadota</taxon>
        <taxon>Gammaproteobacteria</taxon>
        <taxon>Oceanospirillales</taxon>
        <taxon>Natronospirillaceae</taxon>
        <taxon>Natronospirillum</taxon>
    </lineage>
</organism>
<dbReference type="CDD" id="cd03811">
    <property type="entry name" value="GT4_GT28_WabH-like"/>
    <property type="match status" value="1"/>
</dbReference>
<dbReference type="InterPro" id="IPR001296">
    <property type="entry name" value="Glyco_trans_1"/>
</dbReference>
<feature type="domain" description="Glycosyltransferase subfamily 4-like N-terminal" evidence="2">
    <location>
        <begin position="10"/>
        <end position="172"/>
    </location>
</feature>
<reference evidence="3 4" key="1">
    <citation type="submission" date="2019-04" db="EMBL/GenBank/DDBJ databases">
        <title>Natronospirillum operosus gen. nov., sp. nov., a haloalkaliphilic satellite isolated from decaying biomass of laboratory culture of cyanobacterium Geitlerinema sp. and proposal of Natronospirillaceae fam. nov. and Saccharospirillaceae fam. nov.</title>
        <authorList>
            <person name="Kevbrin V."/>
            <person name="Boltyanskaya Y."/>
            <person name="Koziaeva V."/>
            <person name="Grouzdev D.S."/>
            <person name="Park M."/>
            <person name="Cho J."/>
        </authorList>
    </citation>
    <scope>NUCLEOTIDE SEQUENCE [LARGE SCALE GENOMIC DNA]</scope>
    <source>
        <strain evidence="3 4">G-116</strain>
    </source>
</reference>
<dbReference type="InterPro" id="IPR028098">
    <property type="entry name" value="Glyco_trans_4-like_N"/>
</dbReference>
<keyword evidence="4" id="KW-1185">Reference proteome</keyword>
<dbReference type="Pfam" id="PF13439">
    <property type="entry name" value="Glyco_transf_4"/>
    <property type="match status" value="1"/>
</dbReference>
<dbReference type="Pfam" id="PF00534">
    <property type="entry name" value="Glycos_transf_1"/>
    <property type="match status" value="1"/>
</dbReference>
<dbReference type="GO" id="GO:1901135">
    <property type="term" value="P:carbohydrate derivative metabolic process"/>
    <property type="evidence" value="ECO:0007669"/>
    <property type="project" value="UniProtKB-ARBA"/>
</dbReference>
<proteinExistence type="predicted"/>
<gene>
    <name evidence="3" type="ORF">E4656_02210</name>
</gene>
<sequence length="355" mass="39323">MLVISSLGGGGAEGVCVNLANRLMERGWQVTLVVLHLNNAVRQKDLSPDVRLVVLGRNHARTAIVALWRLLRQYKSDRILVFNHQIAVLLVLLRALGGFDFKIVARNISTLSQKKALETSFWHKYVVQALTKIFYGKVDHVIAQSKGMADDLVAFYGVQKEKIVTVHNPVDSSIEDYSESNQKNMKDYLLCAGRLESVKAFHYAINAFAAVAPCYPSLRLKIVGKGRLEGELKMQAEALGVGDRVDLEGYQTRMIPYYLGAKATLLTSLYEGFPNVLVESIALGTPVVSFDCPSGPSEIVVDGVNGFLVAHKDENQLADAIRKAMEADWNRDLVRVTAEQFSSDIILKQYEKVLG</sequence>
<accession>A0A4Z0WDZ1</accession>
<comment type="caution">
    <text evidence="3">The sequence shown here is derived from an EMBL/GenBank/DDBJ whole genome shotgun (WGS) entry which is preliminary data.</text>
</comment>
<evidence type="ECO:0000313" key="3">
    <source>
        <dbReference type="EMBL" id="TGG96054.1"/>
    </source>
</evidence>
<name>A0A4Z0WDZ1_9GAMM</name>
<dbReference type="PANTHER" id="PTHR12526:SF630">
    <property type="entry name" value="GLYCOSYLTRANSFERASE"/>
    <property type="match status" value="1"/>
</dbReference>
<dbReference type="PANTHER" id="PTHR12526">
    <property type="entry name" value="GLYCOSYLTRANSFERASE"/>
    <property type="match status" value="1"/>
</dbReference>
<dbReference type="EMBL" id="SRMF01000001">
    <property type="protein sequence ID" value="TGG96054.1"/>
    <property type="molecule type" value="Genomic_DNA"/>
</dbReference>
<evidence type="ECO:0000259" key="2">
    <source>
        <dbReference type="Pfam" id="PF13439"/>
    </source>
</evidence>